<evidence type="ECO:0000256" key="1">
    <source>
        <dbReference type="SAM" id="MobiDB-lite"/>
    </source>
</evidence>
<proteinExistence type="predicted"/>
<comment type="caution">
    <text evidence="2">The sequence shown here is derived from an EMBL/GenBank/DDBJ whole genome shotgun (WGS) entry which is preliminary data.</text>
</comment>
<dbReference type="OrthoDB" id="1701818at2"/>
<feature type="region of interest" description="Disordered" evidence="1">
    <location>
        <begin position="55"/>
        <end position="95"/>
    </location>
</feature>
<dbReference type="AlphaFoldDB" id="A0A5N7MDY9"/>
<name>A0A5N7MDY9_9HYPH</name>
<keyword evidence="3" id="KW-1185">Reference proteome</keyword>
<organism evidence="2 3">
    <name type="scientific">Microvirga tunisiensis</name>
    <dbReference type="NCBI Taxonomy" id="2108360"/>
    <lineage>
        <taxon>Bacteria</taxon>
        <taxon>Pseudomonadati</taxon>
        <taxon>Pseudomonadota</taxon>
        <taxon>Alphaproteobacteria</taxon>
        <taxon>Hyphomicrobiales</taxon>
        <taxon>Methylobacteriaceae</taxon>
        <taxon>Microvirga</taxon>
    </lineage>
</organism>
<evidence type="ECO:0000313" key="2">
    <source>
        <dbReference type="EMBL" id="MPR25075.1"/>
    </source>
</evidence>
<accession>A0A5N7MDY9</accession>
<reference evidence="2 3" key="1">
    <citation type="journal article" date="2019" name="Syst. Appl. Microbiol.">
        <title>Microvirga tunisiensis sp. nov., a root nodule symbiotic bacterium isolated from Lupinus micranthus and L. luteus grown in Northern Tunisia.</title>
        <authorList>
            <person name="Msaddak A."/>
            <person name="Rejili M."/>
            <person name="Duran D."/>
            <person name="Mars M."/>
            <person name="Palacios J.M."/>
            <person name="Ruiz-Argueso T."/>
            <person name="Rey L."/>
            <person name="Imperial J."/>
        </authorList>
    </citation>
    <scope>NUCLEOTIDE SEQUENCE [LARGE SCALE GENOMIC DNA]</scope>
    <source>
        <strain evidence="2 3">Lmie10</strain>
    </source>
</reference>
<evidence type="ECO:0000313" key="3">
    <source>
        <dbReference type="Proteomes" id="UP000403266"/>
    </source>
</evidence>
<dbReference type="RefSeq" id="WP_152710458.1">
    <property type="nucleotide sequence ID" value="NZ_VOSJ01000016.1"/>
</dbReference>
<protein>
    <submittedName>
        <fullName evidence="2">Uncharacterized protein</fullName>
    </submittedName>
</protein>
<sequence length="148" mass="16592">MTEEEIEIVAEELAKIGGVTWYPGREKGTLMRVVCDRYRDRARVAIEALDRYRSGRQASLSQDNGQADRLSTSSKPHAKTHASTHDEIRPGTTVIYRPPGDRRAYSCRVVEIEGNRAYLAPILRACTDWVSIEHLAPAQEPDKAAARD</sequence>
<dbReference type="Proteomes" id="UP000403266">
    <property type="component" value="Unassembled WGS sequence"/>
</dbReference>
<feature type="compositionally biased region" description="Polar residues" evidence="1">
    <location>
        <begin position="56"/>
        <end position="75"/>
    </location>
</feature>
<gene>
    <name evidence="2" type="ORF">FS320_07460</name>
</gene>
<dbReference type="EMBL" id="VOSK01000016">
    <property type="protein sequence ID" value="MPR25075.1"/>
    <property type="molecule type" value="Genomic_DNA"/>
</dbReference>